<evidence type="ECO:0000313" key="6">
    <source>
        <dbReference type="EMBL" id="TDQ34112.1"/>
    </source>
</evidence>
<dbReference type="GO" id="GO:0004559">
    <property type="term" value="F:alpha-mannosidase activity"/>
    <property type="evidence" value="ECO:0007669"/>
    <property type="project" value="InterPro"/>
</dbReference>
<dbReference type="InterPro" id="IPR041509">
    <property type="entry name" value="GH38_beta-1"/>
</dbReference>
<accession>A0A4R6TQD4</accession>
<dbReference type="Gene3D" id="2.70.98.30">
    <property type="entry name" value="Golgi alpha-mannosidase II, domain 4"/>
    <property type="match status" value="1"/>
</dbReference>
<gene>
    <name evidence="6" type="ORF">EV213_1278</name>
</gene>
<dbReference type="InterPro" id="IPR000602">
    <property type="entry name" value="Glyco_hydro_38_N"/>
</dbReference>
<dbReference type="Pfam" id="PF01074">
    <property type="entry name" value="Glyco_hydro_38N"/>
    <property type="match status" value="1"/>
</dbReference>
<dbReference type="Proteomes" id="UP000295632">
    <property type="component" value="Unassembled WGS sequence"/>
</dbReference>
<dbReference type="Pfam" id="PF17677">
    <property type="entry name" value="Glyco_hydro38C2"/>
    <property type="match status" value="1"/>
</dbReference>
<dbReference type="GO" id="GO:0009313">
    <property type="term" value="P:oligosaccharide catabolic process"/>
    <property type="evidence" value="ECO:0007669"/>
    <property type="project" value="TreeGrafter"/>
</dbReference>
<dbReference type="InterPro" id="IPR011330">
    <property type="entry name" value="Glyco_hydro/deAcase_b/a-brl"/>
</dbReference>
<sequence length="900" mass="100788">MKKTAHLISHTHWDREWYMPYEYHHMRLIDVMDSLLETLDKGKGYESFHLDGQTIMLEDYFQVRPEKREHVTQYINAGRIHIGPWYILQDEFLTSSEANLRNLQIGHQDANAYGKISKLGYFPDSFGNMGQAPQILKQAGIDTAAFGRGVKPTGFNNTVSDGNFESPYSEMMWEAPDGSQVLGILFANWYSNGNEVPTSEEEAKVYWEEKLKSAERFASTSHLLYMNGCDHQPIQTDLPEAIETANALLPDLDVVHSDFDRYIEAMKAELPDDLTTIKGELRSQQTDGWYTLVNTASARVYLKQMNQHAQTLLEKSAEPFAVMASSVGYDYPQHKFTYAWKTLMQNHPHDSICGCSVDEVHREMVTRFDKATHVAETIVQESLSALASHTDTSSFNSFDHSLPFIVANGSGDEASGIVTVKLEAATWPFANGGPGKSVNEMKAYTLPTFSLVDSEGNTVEATIIDLGAHFDYDLPTDRFRQPYIARHVEVTFEAEAVPAFGTKAFSLVAAEKTEASKATLLSASNTLENDYVRGVVEEDGSLTLTDKVTGNVYKDLGVYENSGDLGNEYIYKQPEGETPLTTKGVQASVSVVEDTPYRAVIEAVHAFEIPVKANETLDVEIQELVEFRHRKAQRVEDKVTLAIHTQYILEKNGKGVRIRSSFDNTAQDHRLRMLFPTDIETDEHFADSIFEVAKRSNVPEKEWENPSNCQHQQAFCAVLKEERGLTVANKGLNEYEILQDGRNTLAVTLIRSVRELGDWGVFLTPEAQCQGAHSTDIMVIPHTEATATAAYGAAYQFQSSLFTAQIRTTVSATLPAVTSPLSWEGHGLLPTSLKQAENGDWMVRWYNPTSEQITLTTSVEGRALYVSNVLEERTEETNKERLSKVVKPYEIVTFGSNSLR</sequence>
<evidence type="ECO:0000256" key="4">
    <source>
        <dbReference type="ARBA" id="ARBA00023295"/>
    </source>
</evidence>
<dbReference type="SUPFAM" id="SSF88713">
    <property type="entry name" value="Glycoside hydrolase/deacetylase"/>
    <property type="match status" value="1"/>
</dbReference>
<dbReference type="Pfam" id="PF18438">
    <property type="entry name" value="Glyco_hydro_38"/>
    <property type="match status" value="1"/>
</dbReference>
<evidence type="ECO:0000259" key="5">
    <source>
        <dbReference type="SMART" id="SM00872"/>
    </source>
</evidence>
<dbReference type="GO" id="GO:0046872">
    <property type="term" value="F:metal ion binding"/>
    <property type="evidence" value="ECO:0007669"/>
    <property type="project" value="UniProtKB-KW"/>
</dbReference>
<dbReference type="CDD" id="cd10814">
    <property type="entry name" value="GH38N_AMII_SpGH38_like"/>
    <property type="match status" value="1"/>
</dbReference>
<dbReference type="InterPro" id="IPR015341">
    <property type="entry name" value="Glyco_hydro_38_cen"/>
</dbReference>
<dbReference type="InterPro" id="IPR041147">
    <property type="entry name" value="GH38_C"/>
</dbReference>
<dbReference type="AlphaFoldDB" id="A0A4R6TQD4"/>
<dbReference type="RefSeq" id="WP_243740289.1">
    <property type="nucleotide sequence ID" value="NZ_SNYJ01000027.1"/>
</dbReference>
<evidence type="ECO:0000256" key="1">
    <source>
        <dbReference type="ARBA" id="ARBA00009792"/>
    </source>
</evidence>
<evidence type="ECO:0000313" key="7">
    <source>
        <dbReference type="Proteomes" id="UP000295632"/>
    </source>
</evidence>
<evidence type="ECO:0000256" key="2">
    <source>
        <dbReference type="ARBA" id="ARBA00022723"/>
    </source>
</evidence>
<dbReference type="InterPro" id="IPR028995">
    <property type="entry name" value="Glyco_hydro_57/38_cen_sf"/>
</dbReference>
<dbReference type="Pfam" id="PF09261">
    <property type="entry name" value="Alpha-mann_mid"/>
    <property type="match status" value="1"/>
</dbReference>
<dbReference type="PANTHER" id="PTHR46017">
    <property type="entry name" value="ALPHA-MANNOSIDASE 2C1"/>
    <property type="match status" value="1"/>
</dbReference>
<comment type="caution">
    <text evidence="6">The sequence shown here is derived from an EMBL/GenBank/DDBJ whole genome shotgun (WGS) entry which is preliminary data.</text>
</comment>
<proteinExistence type="inferred from homology"/>
<dbReference type="Pfam" id="PF07748">
    <property type="entry name" value="Glyco_hydro_38C"/>
    <property type="match status" value="1"/>
</dbReference>
<keyword evidence="7" id="KW-1185">Reference proteome</keyword>
<dbReference type="SUPFAM" id="SSF88688">
    <property type="entry name" value="Families 57/38 glycoside transferase middle domain"/>
    <property type="match status" value="1"/>
</dbReference>
<dbReference type="Gene3D" id="2.60.40.2210">
    <property type="match status" value="1"/>
</dbReference>
<dbReference type="SUPFAM" id="SSF74650">
    <property type="entry name" value="Galactose mutarotase-like"/>
    <property type="match status" value="1"/>
</dbReference>
<dbReference type="PANTHER" id="PTHR46017:SF2">
    <property type="entry name" value="MANNOSYLGLYCERATE HYDROLASE"/>
    <property type="match status" value="1"/>
</dbReference>
<dbReference type="EMBL" id="SNYJ01000027">
    <property type="protein sequence ID" value="TDQ34112.1"/>
    <property type="molecule type" value="Genomic_DNA"/>
</dbReference>
<dbReference type="Gene3D" id="3.20.110.10">
    <property type="entry name" value="Glycoside hydrolase 38, N terminal domain"/>
    <property type="match status" value="1"/>
</dbReference>
<dbReference type="Gene3D" id="1.20.1270.50">
    <property type="entry name" value="Glycoside hydrolase family 38, central domain"/>
    <property type="match status" value="1"/>
</dbReference>
<dbReference type="InterPro" id="IPR011013">
    <property type="entry name" value="Gal_mutarotase_sf_dom"/>
</dbReference>
<evidence type="ECO:0000256" key="3">
    <source>
        <dbReference type="ARBA" id="ARBA00022801"/>
    </source>
</evidence>
<name>A0A4R6TQD4_9BACI</name>
<dbReference type="InterPro" id="IPR011682">
    <property type="entry name" value="Glyco_hydro_38_C"/>
</dbReference>
<dbReference type="InterPro" id="IPR037094">
    <property type="entry name" value="Glyco_hydro_38_cen_sf"/>
</dbReference>
<dbReference type="Gene3D" id="2.60.40.2220">
    <property type="match status" value="1"/>
</dbReference>
<organism evidence="6 7">
    <name type="scientific">Aureibacillus halotolerans</name>
    <dbReference type="NCBI Taxonomy" id="1508390"/>
    <lineage>
        <taxon>Bacteria</taxon>
        <taxon>Bacillati</taxon>
        <taxon>Bacillota</taxon>
        <taxon>Bacilli</taxon>
        <taxon>Bacillales</taxon>
        <taxon>Bacillaceae</taxon>
        <taxon>Aureibacillus</taxon>
    </lineage>
</organism>
<dbReference type="GO" id="GO:0006013">
    <property type="term" value="P:mannose metabolic process"/>
    <property type="evidence" value="ECO:0007669"/>
    <property type="project" value="InterPro"/>
</dbReference>
<dbReference type="GO" id="GO:0030246">
    <property type="term" value="F:carbohydrate binding"/>
    <property type="evidence" value="ECO:0007669"/>
    <property type="project" value="InterPro"/>
</dbReference>
<comment type="similarity">
    <text evidence="1">Belongs to the glycosyl hydrolase 38 family.</text>
</comment>
<keyword evidence="4" id="KW-0326">Glycosidase</keyword>
<dbReference type="SMART" id="SM00872">
    <property type="entry name" value="Alpha-mann_mid"/>
    <property type="match status" value="1"/>
</dbReference>
<keyword evidence="3" id="KW-0378">Hydrolase</keyword>
<keyword evidence="2" id="KW-0479">Metal-binding</keyword>
<feature type="domain" description="Glycoside hydrolase family 38 central" evidence="5">
    <location>
        <begin position="295"/>
        <end position="368"/>
    </location>
</feature>
<dbReference type="InterPro" id="IPR027291">
    <property type="entry name" value="Glyco_hydro_38_N_sf"/>
</dbReference>
<protein>
    <submittedName>
        <fullName evidence="6">Alpha-mannosidase</fullName>
    </submittedName>
</protein>
<reference evidence="6 7" key="1">
    <citation type="submission" date="2019-03" db="EMBL/GenBank/DDBJ databases">
        <title>Genomic Encyclopedia of Type Strains, Phase IV (KMG-IV): sequencing the most valuable type-strain genomes for metagenomic binning, comparative biology and taxonomic classification.</title>
        <authorList>
            <person name="Goeker M."/>
        </authorList>
    </citation>
    <scope>NUCLEOTIDE SEQUENCE [LARGE SCALE GENOMIC DNA]</scope>
    <source>
        <strain evidence="6 7">DSM 28697</strain>
    </source>
</reference>